<dbReference type="GO" id="GO:0045004">
    <property type="term" value="P:DNA replication proofreading"/>
    <property type="evidence" value="ECO:0007669"/>
    <property type="project" value="TreeGrafter"/>
</dbReference>
<keyword evidence="9 18" id="KW-0378">Hydrolase</keyword>
<comment type="subunit">
    <text evidence="18">DNA polymerase III contains a core (composed of alpha, epsilon and theta chains) that associates with a tau subunit. This core dimerizes to form the POLIII' complex. PolIII' associates with the gamma complex (composed of gamma, delta, delta', psi and chi chains) and with the beta chain to form the complete DNA polymerase III complex.</text>
</comment>
<accession>A0A238TE75</accession>
<feature type="binding site" evidence="16">
    <location>
        <position position="59"/>
    </location>
    <ligand>
        <name>substrate</name>
    </ligand>
</feature>
<dbReference type="OrthoDB" id="9804290at2"/>
<keyword evidence="6 18" id="KW-0235">DNA replication</keyword>
<dbReference type="NCBIfam" id="NF004316">
    <property type="entry name" value="PRK05711.1"/>
    <property type="match status" value="1"/>
</dbReference>
<dbReference type="InterPro" id="IPR006309">
    <property type="entry name" value="DnaQ_proteo"/>
</dbReference>
<dbReference type="NCBIfam" id="TIGR01406">
    <property type="entry name" value="dnaQ_proteo"/>
    <property type="match status" value="1"/>
</dbReference>
<evidence type="ECO:0000256" key="7">
    <source>
        <dbReference type="ARBA" id="ARBA00022722"/>
    </source>
</evidence>
<evidence type="ECO:0000256" key="6">
    <source>
        <dbReference type="ARBA" id="ARBA00022705"/>
    </source>
</evidence>
<dbReference type="GO" id="GO:0003887">
    <property type="term" value="F:DNA-directed DNA polymerase activity"/>
    <property type="evidence" value="ECO:0007669"/>
    <property type="project" value="UniProtKB-KW"/>
</dbReference>
<dbReference type="Gene3D" id="3.30.420.10">
    <property type="entry name" value="Ribonuclease H-like superfamily/Ribonuclease H"/>
    <property type="match status" value="1"/>
</dbReference>
<feature type="binding site" evidence="16">
    <location>
        <position position="13"/>
    </location>
    <ligand>
        <name>substrate</name>
    </ligand>
</feature>
<reference evidence="21 22" key="2">
    <citation type="submission" date="2017-06" db="EMBL/GenBank/DDBJ databases">
        <authorList>
            <person name="Kim H.J."/>
            <person name="Triplett B.A."/>
        </authorList>
    </citation>
    <scope>NUCLEOTIDE SEQUENCE [LARGE SCALE GENOMIC DNA]</scope>
    <source>
        <strain evidence="21">Kingella_eburonensis</strain>
    </source>
</reference>
<evidence type="ECO:0000313" key="22">
    <source>
        <dbReference type="Proteomes" id="UP000215450"/>
    </source>
</evidence>
<organism evidence="21 22">
    <name type="scientific">Kingella negevensis</name>
    <dbReference type="NCBI Taxonomy" id="1522312"/>
    <lineage>
        <taxon>Bacteria</taxon>
        <taxon>Pseudomonadati</taxon>
        <taxon>Pseudomonadota</taxon>
        <taxon>Betaproteobacteria</taxon>
        <taxon>Neisseriales</taxon>
        <taxon>Neisseriaceae</taxon>
        <taxon>Kingella</taxon>
    </lineage>
</organism>
<comment type="cofactor">
    <cofactor evidence="17">
        <name>Mg(2+)</name>
        <dbReference type="ChEBI" id="CHEBI:18420"/>
    </cofactor>
    <cofactor evidence="17">
        <name>Mn(2+)</name>
        <dbReference type="ChEBI" id="CHEBI:29035"/>
    </cofactor>
    <text evidence="17">Binds 2 divalent metal cations. Magnesium or manganese.</text>
</comment>
<comment type="cofactor">
    <cofactor evidence="1 18">
        <name>Mn(2+)</name>
        <dbReference type="ChEBI" id="CHEBI:29035"/>
    </cofactor>
</comment>
<feature type="binding site" evidence="16">
    <location>
        <position position="64"/>
    </location>
    <ligand>
        <name>substrate</name>
    </ligand>
</feature>
<comment type="function">
    <text evidence="18">DNA polymerase III is a complex, multichain enzyme responsible for most of the replicative synthesis in bacteria. The epsilon subunit contain the editing function and is a proofreading 3'-5' exonuclease.</text>
</comment>
<dbReference type="STRING" id="1522312.GCA_900177895_00412"/>
<dbReference type="InterPro" id="IPR006054">
    <property type="entry name" value="DnaQ"/>
</dbReference>
<keyword evidence="8 17" id="KW-0479">Metal-binding</keyword>
<dbReference type="PANTHER" id="PTHR30231">
    <property type="entry name" value="DNA POLYMERASE III SUBUNIT EPSILON"/>
    <property type="match status" value="1"/>
</dbReference>
<proteinExistence type="predicted"/>
<evidence type="ECO:0000256" key="3">
    <source>
        <dbReference type="ARBA" id="ARBA00020352"/>
    </source>
</evidence>
<dbReference type="Pfam" id="PF00929">
    <property type="entry name" value="RNase_T"/>
    <property type="match status" value="1"/>
</dbReference>
<feature type="binding site" evidence="17">
    <location>
        <position position="164"/>
    </location>
    <ligand>
        <name>a divalent metal cation</name>
        <dbReference type="ChEBI" id="CHEBI:60240"/>
        <label>1</label>
        <note>catalytic</note>
    </ligand>
</feature>
<keyword evidence="7 18" id="KW-0540">Nuclease</keyword>
<evidence type="ECO:0000256" key="9">
    <source>
        <dbReference type="ARBA" id="ARBA00022801"/>
    </source>
</evidence>
<feature type="binding site" evidence="17">
    <location>
        <position position="13"/>
    </location>
    <ligand>
        <name>a divalent metal cation</name>
        <dbReference type="ChEBI" id="CHEBI:60240"/>
        <label>1</label>
        <note>catalytic</note>
    </ligand>
</feature>
<keyword evidence="22" id="KW-1185">Reference proteome</keyword>
<keyword evidence="5 18" id="KW-0548">Nucleotidyltransferase</keyword>
<reference evidence="20" key="1">
    <citation type="submission" date="2017-05" db="EMBL/GenBank/DDBJ databases">
        <authorList>
            <person name="Song R."/>
            <person name="Chenine A.L."/>
            <person name="Ruprecht R.M."/>
        </authorList>
    </citation>
    <scope>NUCLEOTIDE SEQUENCE</scope>
    <source>
        <strain evidence="20">Kingella_eburonensis</strain>
    </source>
</reference>
<feature type="binding site" evidence="17">
    <location>
        <position position="11"/>
    </location>
    <ligand>
        <name>a divalent metal cation</name>
        <dbReference type="ChEBI" id="CHEBI:60240"/>
        <label>1</label>
        <note>catalytic</note>
    </ligand>
</feature>
<comment type="catalytic activity">
    <reaction evidence="14 18">
        <text>DNA(n) + a 2'-deoxyribonucleoside 5'-triphosphate = DNA(n+1) + diphosphate</text>
        <dbReference type="Rhea" id="RHEA:22508"/>
        <dbReference type="Rhea" id="RHEA-COMP:17339"/>
        <dbReference type="Rhea" id="RHEA-COMP:17340"/>
        <dbReference type="ChEBI" id="CHEBI:33019"/>
        <dbReference type="ChEBI" id="CHEBI:61560"/>
        <dbReference type="ChEBI" id="CHEBI:173112"/>
        <dbReference type="EC" id="2.7.7.7"/>
    </reaction>
</comment>
<dbReference type="GO" id="GO:0046872">
    <property type="term" value="F:metal ion binding"/>
    <property type="evidence" value="ECO:0007669"/>
    <property type="project" value="UniProtKB-KW"/>
</dbReference>
<dbReference type="EMBL" id="FXUV01000026">
    <property type="protein sequence ID" value="SMQ12594.1"/>
    <property type="molecule type" value="Genomic_DNA"/>
</dbReference>
<dbReference type="GO" id="GO:0008408">
    <property type="term" value="F:3'-5' exonuclease activity"/>
    <property type="evidence" value="ECO:0007669"/>
    <property type="project" value="TreeGrafter"/>
</dbReference>
<evidence type="ECO:0000256" key="11">
    <source>
        <dbReference type="ARBA" id="ARBA00022842"/>
    </source>
</evidence>
<dbReference type="RefSeq" id="WP_095062758.1">
    <property type="nucleotide sequence ID" value="NZ_FXUV02000029.1"/>
</dbReference>
<dbReference type="EC" id="2.7.7.7" evidence="2 18"/>
<sequence>MKKTTRQIILDTETTGFHHSAPENPDRMIEFAGLEMVNRQFTQNDLHLYMHPERDIPEEAIAVHGITLDKLAGKPTFAQVAQQIFDYISGAELIIHNAKFDVGFLNAEFAKVGLPNVETICPVITDTLQMARDRYPGQKNSLDALCTRLGVDRSRRVLHGALIDCELLGGVYLKMTQEQFSLNDQFEQVSSSVATANTRPRPKNLKVQRASEAELAAHEEYLNALDKSSNGATVYRRKTEVPEN</sequence>
<keyword evidence="10 18" id="KW-0269">Exonuclease</keyword>
<dbReference type="SMART" id="SM00479">
    <property type="entry name" value="EXOIII"/>
    <property type="match status" value="1"/>
</dbReference>
<keyword evidence="12 18" id="KW-0239">DNA-directed DNA polymerase</keyword>
<feature type="active site" description="Proton acceptor" evidence="15">
    <location>
        <position position="159"/>
    </location>
</feature>
<keyword evidence="11 17" id="KW-0460">Magnesium</keyword>
<dbReference type="GO" id="GO:0003677">
    <property type="term" value="F:DNA binding"/>
    <property type="evidence" value="ECO:0007669"/>
    <property type="project" value="InterPro"/>
</dbReference>
<dbReference type="GO" id="GO:0005829">
    <property type="term" value="C:cytosol"/>
    <property type="evidence" value="ECO:0007669"/>
    <property type="project" value="TreeGrafter"/>
</dbReference>
<evidence type="ECO:0000256" key="4">
    <source>
        <dbReference type="ARBA" id="ARBA00022679"/>
    </source>
</evidence>
<dbReference type="PANTHER" id="PTHR30231:SF41">
    <property type="entry name" value="DNA POLYMERASE III SUBUNIT EPSILON"/>
    <property type="match status" value="1"/>
</dbReference>
<evidence type="ECO:0000256" key="17">
    <source>
        <dbReference type="PIRSR" id="PIRSR606309-3"/>
    </source>
</evidence>
<dbReference type="InterPro" id="IPR012337">
    <property type="entry name" value="RNaseH-like_sf"/>
</dbReference>
<keyword evidence="4 18" id="KW-0808">Transferase</keyword>
<feature type="domain" description="Exonuclease" evidence="19">
    <location>
        <begin position="6"/>
        <end position="181"/>
    </location>
</feature>
<feature type="binding site" evidence="16">
    <location>
        <position position="11"/>
    </location>
    <ligand>
        <name>substrate</name>
    </ligand>
</feature>
<dbReference type="InterPro" id="IPR036397">
    <property type="entry name" value="RNaseH_sf"/>
</dbReference>
<evidence type="ECO:0000256" key="16">
    <source>
        <dbReference type="PIRSR" id="PIRSR606309-2"/>
    </source>
</evidence>
<dbReference type="Proteomes" id="UP000215450">
    <property type="component" value="Unassembled WGS sequence"/>
</dbReference>
<evidence type="ECO:0000259" key="19">
    <source>
        <dbReference type="SMART" id="SM00479"/>
    </source>
</evidence>
<evidence type="ECO:0000256" key="1">
    <source>
        <dbReference type="ARBA" id="ARBA00001936"/>
    </source>
</evidence>
<evidence type="ECO:0000256" key="8">
    <source>
        <dbReference type="ARBA" id="ARBA00022723"/>
    </source>
</evidence>
<feature type="binding site" evidence="16">
    <location>
        <position position="164"/>
    </location>
    <ligand>
        <name>substrate</name>
    </ligand>
</feature>
<keyword evidence="13 17" id="KW-0464">Manganese</keyword>
<dbReference type="AlphaFoldDB" id="A0A238TE75"/>
<dbReference type="NCBIfam" id="TIGR00573">
    <property type="entry name" value="dnaq"/>
    <property type="match status" value="1"/>
</dbReference>
<evidence type="ECO:0000256" key="14">
    <source>
        <dbReference type="ARBA" id="ARBA00049244"/>
    </source>
</evidence>
<evidence type="ECO:0000313" key="20">
    <source>
        <dbReference type="EMBL" id="SMQ12594.1"/>
    </source>
</evidence>
<protein>
    <recommendedName>
        <fullName evidence="3 18">DNA polymerase III subunit epsilon</fullName>
        <ecNumber evidence="2 18">2.7.7.7</ecNumber>
    </recommendedName>
</protein>
<evidence type="ECO:0000256" key="15">
    <source>
        <dbReference type="PIRSR" id="PIRSR606309-1"/>
    </source>
</evidence>
<evidence type="ECO:0000256" key="2">
    <source>
        <dbReference type="ARBA" id="ARBA00012417"/>
    </source>
</evidence>
<dbReference type="EMBL" id="FXUV02000029">
    <property type="protein sequence ID" value="SNB72080.1"/>
    <property type="molecule type" value="Genomic_DNA"/>
</dbReference>
<evidence type="ECO:0000256" key="10">
    <source>
        <dbReference type="ARBA" id="ARBA00022839"/>
    </source>
</evidence>
<evidence type="ECO:0000256" key="5">
    <source>
        <dbReference type="ARBA" id="ARBA00022695"/>
    </source>
</evidence>
<dbReference type="FunFam" id="3.30.420.10:FF:000012">
    <property type="entry name" value="DNA polymerase III subunit epsilon"/>
    <property type="match status" value="1"/>
</dbReference>
<dbReference type="InterPro" id="IPR013520">
    <property type="entry name" value="Ribonucl_H"/>
</dbReference>
<name>A0A238TE75_9NEIS</name>
<dbReference type="CDD" id="cd06131">
    <property type="entry name" value="DNA_pol_III_epsilon_Ecoli_like"/>
    <property type="match status" value="1"/>
</dbReference>
<evidence type="ECO:0000256" key="13">
    <source>
        <dbReference type="ARBA" id="ARBA00023211"/>
    </source>
</evidence>
<evidence type="ECO:0000313" key="21">
    <source>
        <dbReference type="EMBL" id="SNB72080.1"/>
    </source>
</evidence>
<evidence type="ECO:0000256" key="12">
    <source>
        <dbReference type="ARBA" id="ARBA00022932"/>
    </source>
</evidence>
<evidence type="ECO:0000256" key="18">
    <source>
        <dbReference type="RuleBase" id="RU364087"/>
    </source>
</evidence>
<dbReference type="SUPFAM" id="SSF53098">
    <property type="entry name" value="Ribonuclease H-like"/>
    <property type="match status" value="1"/>
</dbReference>
<gene>
    <name evidence="18 21" type="primary">dnaQ</name>
    <name evidence="21" type="ORF">KEBURONENSIS_01450</name>
    <name evidence="20" type="ORF">KEBURONENSIS_01495</name>
</gene>